<accession>A0A0F9G1V7</accession>
<protein>
    <submittedName>
        <fullName evidence="2">Uncharacterized protein</fullName>
    </submittedName>
</protein>
<sequence>TIYQLEIKGCYNMTLLNNKILNHKIVYSKGNTFIDNKLSQIQKLKKNDRKTGIYPLGKNYLSPLTCCLSFMAASAILSGIDGGFIVFIISIGLLIFMNYITYFRNKRIKDKKENFYVNNTDLQNKDAILSEIINRYKDFDKL</sequence>
<keyword evidence="1" id="KW-0472">Membrane</keyword>
<feature type="transmembrane region" description="Helical" evidence="1">
    <location>
        <begin position="59"/>
        <end position="77"/>
    </location>
</feature>
<feature type="transmembrane region" description="Helical" evidence="1">
    <location>
        <begin position="83"/>
        <end position="102"/>
    </location>
</feature>
<gene>
    <name evidence="2" type="ORF">LCGC14_1882120</name>
</gene>
<organism evidence="2">
    <name type="scientific">marine sediment metagenome</name>
    <dbReference type="NCBI Taxonomy" id="412755"/>
    <lineage>
        <taxon>unclassified sequences</taxon>
        <taxon>metagenomes</taxon>
        <taxon>ecological metagenomes</taxon>
    </lineage>
</organism>
<proteinExistence type="predicted"/>
<dbReference type="AlphaFoldDB" id="A0A0F9G1V7"/>
<evidence type="ECO:0000256" key="1">
    <source>
        <dbReference type="SAM" id="Phobius"/>
    </source>
</evidence>
<comment type="caution">
    <text evidence="2">The sequence shown here is derived from an EMBL/GenBank/DDBJ whole genome shotgun (WGS) entry which is preliminary data.</text>
</comment>
<name>A0A0F9G1V7_9ZZZZ</name>
<dbReference type="EMBL" id="LAZR01019396">
    <property type="protein sequence ID" value="KKL92694.1"/>
    <property type="molecule type" value="Genomic_DNA"/>
</dbReference>
<keyword evidence="1" id="KW-0812">Transmembrane</keyword>
<feature type="non-terminal residue" evidence="2">
    <location>
        <position position="1"/>
    </location>
</feature>
<evidence type="ECO:0000313" key="2">
    <source>
        <dbReference type="EMBL" id="KKL92694.1"/>
    </source>
</evidence>
<keyword evidence="1" id="KW-1133">Transmembrane helix</keyword>
<reference evidence="2" key="1">
    <citation type="journal article" date="2015" name="Nature">
        <title>Complex archaea that bridge the gap between prokaryotes and eukaryotes.</title>
        <authorList>
            <person name="Spang A."/>
            <person name="Saw J.H."/>
            <person name="Jorgensen S.L."/>
            <person name="Zaremba-Niedzwiedzka K."/>
            <person name="Martijn J."/>
            <person name="Lind A.E."/>
            <person name="van Eijk R."/>
            <person name="Schleper C."/>
            <person name="Guy L."/>
            <person name="Ettema T.J."/>
        </authorList>
    </citation>
    <scope>NUCLEOTIDE SEQUENCE</scope>
</reference>